<evidence type="ECO:0000313" key="4">
    <source>
        <dbReference type="Proteomes" id="UP001476798"/>
    </source>
</evidence>
<reference evidence="3 4" key="1">
    <citation type="submission" date="2021-06" db="EMBL/GenBank/DDBJ databases">
        <authorList>
            <person name="Palmer J.M."/>
        </authorList>
    </citation>
    <scope>NUCLEOTIDE SEQUENCE [LARGE SCALE GENOMIC DNA]</scope>
    <source>
        <strain evidence="3 4">GA_2019</strain>
        <tissue evidence="3">Muscle</tissue>
    </source>
</reference>
<feature type="non-terminal residue" evidence="3">
    <location>
        <position position="1"/>
    </location>
</feature>
<dbReference type="InterPro" id="IPR026983">
    <property type="entry name" value="DHC"/>
</dbReference>
<dbReference type="PANTHER" id="PTHR10676">
    <property type="entry name" value="DYNEIN HEAVY CHAIN FAMILY PROTEIN"/>
    <property type="match status" value="1"/>
</dbReference>
<dbReference type="SUPFAM" id="SSF52540">
    <property type="entry name" value="P-loop containing nucleoside triphosphate hydrolases"/>
    <property type="match status" value="1"/>
</dbReference>
<dbReference type="Pfam" id="PF08393">
    <property type="entry name" value="DHC_N2"/>
    <property type="match status" value="1"/>
</dbReference>
<feature type="domain" description="Dynein heavy chain linker" evidence="1">
    <location>
        <begin position="11"/>
        <end position="141"/>
    </location>
</feature>
<dbReference type="InterPro" id="IPR027417">
    <property type="entry name" value="P-loop_NTPase"/>
</dbReference>
<dbReference type="Gene3D" id="3.20.180.20">
    <property type="entry name" value="Dynein heavy chain, N-terminal domain 2"/>
    <property type="match status" value="1"/>
</dbReference>
<gene>
    <name evidence="3" type="ORF">GOODEAATRI_025440</name>
</gene>
<accession>A0ABV0NXM3</accession>
<feature type="domain" description="Dynein heavy chain hydrolytic ATP-binding dynein motor region" evidence="2">
    <location>
        <begin position="316"/>
        <end position="407"/>
    </location>
</feature>
<dbReference type="EMBL" id="JAHRIO010052966">
    <property type="protein sequence ID" value="MEQ2176178.1"/>
    <property type="molecule type" value="Genomic_DNA"/>
</dbReference>
<proteinExistence type="predicted"/>
<dbReference type="Gene3D" id="1.20.58.1120">
    <property type="match status" value="1"/>
</dbReference>
<organism evidence="3 4">
    <name type="scientific">Goodea atripinnis</name>
    <dbReference type="NCBI Taxonomy" id="208336"/>
    <lineage>
        <taxon>Eukaryota</taxon>
        <taxon>Metazoa</taxon>
        <taxon>Chordata</taxon>
        <taxon>Craniata</taxon>
        <taxon>Vertebrata</taxon>
        <taxon>Euteleostomi</taxon>
        <taxon>Actinopterygii</taxon>
        <taxon>Neopterygii</taxon>
        <taxon>Teleostei</taxon>
        <taxon>Neoteleostei</taxon>
        <taxon>Acanthomorphata</taxon>
        <taxon>Ovalentaria</taxon>
        <taxon>Atherinomorphae</taxon>
        <taxon>Cyprinodontiformes</taxon>
        <taxon>Goodeidae</taxon>
        <taxon>Goodea</taxon>
    </lineage>
</organism>
<evidence type="ECO:0000259" key="1">
    <source>
        <dbReference type="Pfam" id="PF08393"/>
    </source>
</evidence>
<dbReference type="InterPro" id="IPR035699">
    <property type="entry name" value="AAA_6"/>
</dbReference>
<keyword evidence="4" id="KW-1185">Reference proteome</keyword>
<dbReference type="InterPro" id="IPR013602">
    <property type="entry name" value="Dynein_heavy_linker"/>
</dbReference>
<evidence type="ECO:0000313" key="3">
    <source>
        <dbReference type="EMBL" id="MEQ2176178.1"/>
    </source>
</evidence>
<sequence length="561" mass="63724">LSKTLMDGLFAMEGISNQMDNLFQTFREQFPRLCFLSVREIIQLLSFHPLVLKQQCFLRKCFKGVHQLEVEHKRLSNTSNLKSFRPSSENPEEMNVLGVFGSLQEHIAFQPSLGPNPDTLVWLCAFEKHLKLSMVKLIKQCAVLRSQLESISEDLTYNSTVGPQSCNADKLENAHPLLELLLDFPLQCLLVVEETFWCRGVLQALKQGSRLKLSNLKTYNSTKLKILGNVIRSRVLGSENKSLISKYAMMCLHALVQLAMNHGQQLSRLMDLPGVLETSFEWLSTMKYHINSEDEILECRDNPSCYVDVLNHHFQYGFEYYGPDDWLMVHTPSTEKATLGIVLALTRYRSGFVSGPSMSGRTHTVIQLGKALGQLVVVRQCSPSMGSAVVQRMLLGAIQAGVWLLLESVDLLSQGETVLLPSQLNLLFEMTDLRDASPSTVTRCGLVYFTQTDLWKAIWRSELDALSTEYKLDQVVQKMWNRMANDLFANTLSFLVQHALTSANHFERGSCENYGIQEITSFVRILRALLEHFVKELQKPNTILQKDKRGMIITTHELRTL</sequence>
<dbReference type="Gene3D" id="3.40.50.300">
    <property type="entry name" value="P-loop containing nucleotide triphosphate hydrolases"/>
    <property type="match status" value="1"/>
</dbReference>
<name>A0ABV0NXM3_9TELE</name>
<dbReference type="InterPro" id="IPR042228">
    <property type="entry name" value="Dynein_linker_3"/>
</dbReference>
<comment type="caution">
    <text evidence="3">The sequence shown here is derived from an EMBL/GenBank/DDBJ whole genome shotgun (WGS) entry which is preliminary data.</text>
</comment>
<evidence type="ECO:0000259" key="2">
    <source>
        <dbReference type="Pfam" id="PF12774"/>
    </source>
</evidence>
<dbReference type="PANTHER" id="PTHR10676:SF359">
    <property type="entry name" value="DYNEIN HEAVY CHAIN DOMAIN-CONTAINING PROTEIN 1"/>
    <property type="match status" value="1"/>
</dbReference>
<protein>
    <submittedName>
        <fullName evidence="3">Uncharacterized protein</fullName>
    </submittedName>
</protein>
<dbReference type="Proteomes" id="UP001476798">
    <property type="component" value="Unassembled WGS sequence"/>
</dbReference>
<dbReference type="Pfam" id="PF12774">
    <property type="entry name" value="AAA_6"/>
    <property type="match status" value="1"/>
</dbReference>